<protein>
    <submittedName>
        <fullName evidence="2">Uncharacterized protein</fullName>
    </submittedName>
</protein>
<keyword evidence="3" id="KW-1185">Reference proteome</keyword>
<name>A0A0G4IP51_PLABS</name>
<dbReference type="PROSITE" id="PS50088">
    <property type="entry name" value="ANK_REPEAT"/>
    <property type="match status" value="3"/>
</dbReference>
<gene>
    <name evidence="2" type="ORF">PBRA_005569</name>
</gene>
<dbReference type="Gene3D" id="1.25.40.20">
    <property type="entry name" value="Ankyrin repeat-containing domain"/>
    <property type="match status" value="1"/>
</dbReference>
<dbReference type="AlphaFoldDB" id="A0A0G4IP51"/>
<dbReference type="PROSITE" id="PS50297">
    <property type="entry name" value="ANK_REP_REGION"/>
    <property type="match status" value="2"/>
</dbReference>
<evidence type="ECO:0000256" key="1">
    <source>
        <dbReference type="PROSITE-ProRule" id="PRU00023"/>
    </source>
</evidence>
<evidence type="ECO:0000313" key="2">
    <source>
        <dbReference type="EMBL" id="CEO96965.1"/>
    </source>
</evidence>
<dbReference type="Pfam" id="PF12796">
    <property type="entry name" value="Ank_2"/>
    <property type="match status" value="2"/>
</dbReference>
<dbReference type="SUPFAM" id="SSF48403">
    <property type="entry name" value="Ankyrin repeat"/>
    <property type="match status" value="1"/>
</dbReference>
<reference evidence="2 3" key="1">
    <citation type="submission" date="2015-02" db="EMBL/GenBank/DDBJ databases">
        <authorList>
            <person name="Chooi Y.-H."/>
        </authorList>
    </citation>
    <scope>NUCLEOTIDE SEQUENCE [LARGE SCALE GENOMIC DNA]</scope>
    <source>
        <strain evidence="2">E3</strain>
    </source>
</reference>
<feature type="repeat" description="ANK" evidence="1">
    <location>
        <begin position="276"/>
        <end position="308"/>
    </location>
</feature>
<sequence length="385" mass="42082">MVAETLPTFAASVTISTRGSVNSWPALVNLRSTLTDREQFEWAINSVPGLVRLREAALTERKICTVDLLHYKLSTGYRTAKFASFATAWEGGHTILQWAARGAYTEVVEFLVSVPGLLVNEVRGTLLQRTALHWASSLGHVSIVELLLTAPGIDVNARDEQGSTPLHLAALFRHADVVRVLAMAAGIGLNALGDAVVTPLQIALDSLRTNETPQDRDIVETLVGAGGLVYEAPAHDDASPHVVSALYWAVVNPDLHDVVEVLTAMERVDVNFGGRSKKTPLYNAVRNGYRDVVQVLVRAGADVNIHYPLYLAVARGFEDIAEVLVTTPGLHITTRRFEDAKQLASVRGFSDLAALMTRVQRRKNLQRWVPCVSIDCVPNSHRPLH</sequence>
<dbReference type="SMART" id="SM00248">
    <property type="entry name" value="ANK"/>
    <property type="match status" value="6"/>
</dbReference>
<dbReference type="InterPro" id="IPR036770">
    <property type="entry name" value="Ankyrin_rpt-contain_sf"/>
</dbReference>
<dbReference type="PANTHER" id="PTHR24133:SF40">
    <property type="entry name" value="ANKYRIN REPEAT DOMAIN 44"/>
    <property type="match status" value="1"/>
</dbReference>
<proteinExistence type="predicted"/>
<evidence type="ECO:0000313" key="3">
    <source>
        <dbReference type="Proteomes" id="UP000039324"/>
    </source>
</evidence>
<organism evidence="2 3">
    <name type="scientific">Plasmodiophora brassicae</name>
    <name type="common">Clubroot disease agent</name>
    <dbReference type="NCBI Taxonomy" id="37360"/>
    <lineage>
        <taxon>Eukaryota</taxon>
        <taxon>Sar</taxon>
        <taxon>Rhizaria</taxon>
        <taxon>Endomyxa</taxon>
        <taxon>Phytomyxea</taxon>
        <taxon>Plasmodiophorida</taxon>
        <taxon>Plasmodiophoridae</taxon>
        <taxon>Plasmodiophora</taxon>
    </lineage>
</organism>
<keyword evidence="1" id="KW-0040">ANK repeat</keyword>
<feature type="repeat" description="ANK" evidence="1">
    <location>
        <begin position="127"/>
        <end position="160"/>
    </location>
</feature>
<dbReference type="PANTHER" id="PTHR24133">
    <property type="entry name" value="ANKYRIN DOMAIN-CONTAINING"/>
    <property type="match status" value="1"/>
</dbReference>
<dbReference type="InterPro" id="IPR002110">
    <property type="entry name" value="Ankyrin_rpt"/>
</dbReference>
<accession>A0A0G4IP51</accession>
<dbReference type="PRINTS" id="PR01415">
    <property type="entry name" value="ANKYRIN"/>
</dbReference>
<dbReference type="EMBL" id="CDSF01000077">
    <property type="protein sequence ID" value="CEO96965.1"/>
    <property type="molecule type" value="Genomic_DNA"/>
</dbReference>
<feature type="repeat" description="ANK" evidence="1">
    <location>
        <begin position="161"/>
        <end position="181"/>
    </location>
</feature>
<dbReference type="InterPro" id="IPR052391">
    <property type="entry name" value="E3_Ligase-Neurotoxin"/>
</dbReference>
<dbReference type="OrthoDB" id="194358at2759"/>
<dbReference type="Proteomes" id="UP000039324">
    <property type="component" value="Unassembled WGS sequence"/>
</dbReference>
<dbReference type="STRING" id="37360.A0A0G4IP51"/>